<keyword evidence="6" id="KW-0735">Signal-anchor</keyword>
<evidence type="ECO:0000256" key="6">
    <source>
        <dbReference type="ARBA" id="ARBA00022968"/>
    </source>
</evidence>
<dbReference type="InterPro" id="IPR022751">
    <property type="entry name" value="Alpha_mannosyltransferase"/>
</dbReference>
<evidence type="ECO:0000256" key="4">
    <source>
        <dbReference type="ARBA" id="ARBA00022679"/>
    </source>
</evidence>
<evidence type="ECO:0000256" key="9">
    <source>
        <dbReference type="ARBA" id="ARBA00023136"/>
    </source>
</evidence>
<keyword evidence="9 12" id="KW-0472">Membrane</keyword>
<protein>
    <recommendedName>
        <fullName evidence="15">Nucleotide-diphospho-sugar transferase</fullName>
    </recommendedName>
</protein>
<evidence type="ECO:0000256" key="11">
    <source>
        <dbReference type="SAM" id="MobiDB-lite"/>
    </source>
</evidence>
<reference evidence="13" key="1">
    <citation type="submission" date="2022-12" db="EMBL/GenBank/DDBJ databases">
        <authorList>
            <person name="Webb A."/>
        </authorList>
    </citation>
    <scope>NUCLEOTIDE SEQUENCE</scope>
    <source>
        <strain evidence="13">Hp1</strain>
    </source>
</reference>
<evidence type="ECO:0000313" key="14">
    <source>
        <dbReference type="Proteomes" id="UP001162031"/>
    </source>
</evidence>
<dbReference type="GO" id="GO:0046354">
    <property type="term" value="P:mannan biosynthetic process"/>
    <property type="evidence" value="ECO:0007669"/>
    <property type="project" value="TreeGrafter"/>
</dbReference>
<evidence type="ECO:0008006" key="15">
    <source>
        <dbReference type="Google" id="ProtNLM"/>
    </source>
</evidence>
<dbReference type="Pfam" id="PF11051">
    <property type="entry name" value="Mannosyl_trans3"/>
    <property type="match status" value="1"/>
</dbReference>
<proteinExistence type="inferred from homology"/>
<comment type="caution">
    <text evidence="13">The sequence shown here is derived from an EMBL/GenBank/DDBJ whole genome shotgun (WGS) entry which is preliminary data.</text>
</comment>
<feature type="transmembrane region" description="Helical" evidence="12">
    <location>
        <begin position="16"/>
        <end position="37"/>
    </location>
</feature>
<accession>A0AAV0UW64</accession>
<dbReference type="AlphaFoldDB" id="A0AAV0UW64"/>
<keyword evidence="5 12" id="KW-0812">Transmembrane</keyword>
<feature type="region of interest" description="Disordered" evidence="11">
    <location>
        <begin position="427"/>
        <end position="455"/>
    </location>
</feature>
<keyword evidence="8" id="KW-0333">Golgi apparatus</keyword>
<evidence type="ECO:0000256" key="7">
    <source>
        <dbReference type="ARBA" id="ARBA00022989"/>
    </source>
</evidence>
<dbReference type="GO" id="GO:0000026">
    <property type="term" value="F:alpha-1,2-mannosyltransferase activity"/>
    <property type="evidence" value="ECO:0007669"/>
    <property type="project" value="TreeGrafter"/>
</dbReference>
<dbReference type="GO" id="GO:0000139">
    <property type="term" value="C:Golgi membrane"/>
    <property type="evidence" value="ECO:0007669"/>
    <property type="project" value="UniProtKB-SubCell"/>
</dbReference>
<evidence type="ECO:0000256" key="2">
    <source>
        <dbReference type="ARBA" id="ARBA00004606"/>
    </source>
</evidence>
<evidence type="ECO:0000313" key="13">
    <source>
        <dbReference type="EMBL" id="CAI5740513.1"/>
    </source>
</evidence>
<evidence type="ECO:0000256" key="5">
    <source>
        <dbReference type="ARBA" id="ARBA00022692"/>
    </source>
</evidence>
<evidence type="ECO:0000256" key="10">
    <source>
        <dbReference type="ARBA" id="ARBA00037847"/>
    </source>
</evidence>
<dbReference type="PANTHER" id="PTHR31646">
    <property type="entry name" value="ALPHA-1,2-MANNOSYLTRANSFERASE MNN2"/>
    <property type="match status" value="1"/>
</dbReference>
<feature type="compositionally biased region" description="Basic and acidic residues" evidence="11">
    <location>
        <begin position="431"/>
        <end position="440"/>
    </location>
</feature>
<comment type="subcellular location">
    <subcellularLocation>
        <location evidence="10">Endomembrane system</location>
        <topology evidence="10">Single-pass membrane protein</topology>
    </subcellularLocation>
    <subcellularLocation>
        <location evidence="1">Golgi apparatus membrane</location>
    </subcellularLocation>
    <subcellularLocation>
        <location evidence="2">Membrane</location>
        <topology evidence="2">Single-pass type II membrane protein</topology>
    </subcellularLocation>
</comment>
<keyword evidence="14" id="KW-1185">Reference proteome</keyword>
<keyword evidence="4" id="KW-0808">Transferase</keyword>
<dbReference type="SUPFAM" id="SSF53448">
    <property type="entry name" value="Nucleotide-diphospho-sugar transferases"/>
    <property type="match status" value="1"/>
</dbReference>
<organism evidence="13 14">
    <name type="scientific">Hyaloperonospora brassicae</name>
    <name type="common">Brassica downy mildew</name>
    <name type="synonym">Peronospora brassicae</name>
    <dbReference type="NCBI Taxonomy" id="162125"/>
    <lineage>
        <taxon>Eukaryota</taxon>
        <taxon>Sar</taxon>
        <taxon>Stramenopiles</taxon>
        <taxon>Oomycota</taxon>
        <taxon>Peronosporomycetes</taxon>
        <taxon>Peronosporales</taxon>
        <taxon>Peronosporaceae</taxon>
        <taxon>Hyaloperonospora</taxon>
    </lineage>
</organism>
<evidence type="ECO:0000256" key="8">
    <source>
        <dbReference type="ARBA" id="ARBA00023034"/>
    </source>
</evidence>
<evidence type="ECO:0000256" key="1">
    <source>
        <dbReference type="ARBA" id="ARBA00004394"/>
    </source>
</evidence>
<evidence type="ECO:0000256" key="3">
    <source>
        <dbReference type="ARBA" id="ARBA00009105"/>
    </source>
</evidence>
<feature type="compositionally biased region" description="Polar residues" evidence="11">
    <location>
        <begin position="441"/>
        <end position="450"/>
    </location>
</feature>
<dbReference type="InterPro" id="IPR029044">
    <property type="entry name" value="Nucleotide-diphossugar_trans"/>
</dbReference>
<dbReference type="Proteomes" id="UP001162031">
    <property type="component" value="Unassembled WGS sequence"/>
</dbReference>
<name>A0AAV0UW64_HYABA</name>
<comment type="similarity">
    <text evidence="3">Belongs to the MNN1/MNT family.</text>
</comment>
<dbReference type="EMBL" id="CANTFL010001445">
    <property type="protein sequence ID" value="CAI5740513.1"/>
    <property type="molecule type" value="Genomic_DNA"/>
</dbReference>
<gene>
    <name evidence="13" type="ORF">HBR001_LOCUS8173</name>
</gene>
<keyword evidence="7 12" id="KW-1133">Transmembrane helix</keyword>
<sequence>MSDALVRLSSLVRSKLLRLLLLATIAVYTIAMVTWVLSSRQSVALLPAHATTEAHAATVERPPREAPEMRQLRCVGWRATRNCSADGARDEAQDKRCNERVESTASGYCEVEDVVSGERFRVLQRGCRTVRKRAVFTCSRAPDVVAFRVESDRVVEAVRAPAFRLPRSRTPSTEARAGIVMVVYPSLLASVYALIRTLRELMHCQLPIEVWYRPDEMRDVPAGLKTLEDMAEKDAVGGLTIRAIDDLRAVRFATKVHAIYNSAFDHVLFLDADNVPVRDPTFLFESEEFVRTGAVFWPDFWFPQCTMFHIVEDSLVWQLLDMPYVDMFEQESGQLVIDRRRHAAAMELVHFYAFHTPNLFKQLALAWGDKDLFRFAWIKLNAPFFMVQTPPAIAGKLVGDSFCGMTMVQHDASGRVLFLHRNYNKLTGRPHQHDEKHQSEPQKQVGSTQPDPDRAVVPKDAIAHANANTSAQTPLATLERASESDELPDPAIWTHLWSFRNSSPRNDYRVVIYKAPPGFPPLQKCYGPRGLRDNEHFYAQEFASLDFSGLETHLRRFAMEGAQLVDTFRAPMTKETR</sequence>
<dbReference type="PANTHER" id="PTHR31646:SF1">
    <property type="entry name" value="ALPHA-1,2-MANNOSYLTRANSFERASE MNN2"/>
    <property type="match status" value="1"/>
</dbReference>
<evidence type="ECO:0000256" key="12">
    <source>
        <dbReference type="SAM" id="Phobius"/>
    </source>
</evidence>